<accession>A0A0K2SKM4</accession>
<feature type="binding site" evidence="10">
    <location>
        <begin position="11"/>
        <end position="18"/>
    </location>
    <ligand>
        <name>ATP</name>
        <dbReference type="ChEBI" id="CHEBI:30616"/>
    </ligand>
</feature>
<keyword evidence="6 10" id="KW-0547">Nucleotide-binding</keyword>
<evidence type="ECO:0000256" key="14">
    <source>
        <dbReference type="SAM" id="Coils"/>
    </source>
</evidence>
<sequence>MTARPLLVVVGPTAVGKTAVVLELAPMVGGEVVSADSMQVYRGLDVGTAKPSPEERRCVPHHLIDVAEPGERFTAARYQVLAREAIAAIHARGRLPILSGGTGLYVQAVLEPLLFPDAGEDLELRERLAREAAEQGPQALHRRLARVDPEAAARLAPGDVRRVVRALEVYERTGRPISQIQESSRREAPPAYRTLKVGLTRPRTRLYARIDARVEEQLARGLVDEARRLLELGRETGAGASGAKTALQALGYKELFPYLEGRENLAEATERLKRATRRYAKRQLTWFRRDPEIVWLDLERFPDPRAAAAALAGLARDRLGLAAHHHRSGGEADGFRDA</sequence>
<evidence type="ECO:0000313" key="16">
    <source>
        <dbReference type="Proteomes" id="UP000065807"/>
    </source>
</evidence>
<keyword evidence="8 10" id="KW-0460">Magnesium</keyword>
<comment type="subunit">
    <text evidence="10">Monomer.</text>
</comment>
<dbReference type="SUPFAM" id="SSF52540">
    <property type="entry name" value="P-loop containing nucleoside triphosphate hydrolases"/>
    <property type="match status" value="1"/>
</dbReference>
<dbReference type="HAMAP" id="MF_00185">
    <property type="entry name" value="IPP_trans"/>
    <property type="match status" value="1"/>
</dbReference>
<reference evidence="16" key="2">
    <citation type="journal article" date="2016" name="Int. J. Syst. Evol. Microbiol.">
        <title>Complete genome sequence and cell structure of Limnochorda pilosa, a Gram-negative spore-former within the phylum Firmicutes.</title>
        <authorList>
            <person name="Watanabe M."/>
            <person name="Kojima H."/>
            <person name="Fukui M."/>
        </authorList>
    </citation>
    <scope>NUCLEOTIDE SEQUENCE [LARGE SCALE GENOMIC DNA]</scope>
    <source>
        <strain evidence="16">HC45</strain>
    </source>
</reference>
<feature type="coiled-coil region" evidence="14">
    <location>
        <begin position="258"/>
        <end position="285"/>
    </location>
</feature>
<dbReference type="STRING" id="1555112.LIP_1731"/>
<comment type="catalytic activity">
    <reaction evidence="9 10 11">
        <text>adenosine(37) in tRNA + dimethylallyl diphosphate = N(6)-dimethylallyladenosine(37) in tRNA + diphosphate</text>
        <dbReference type="Rhea" id="RHEA:26482"/>
        <dbReference type="Rhea" id="RHEA-COMP:10162"/>
        <dbReference type="Rhea" id="RHEA-COMP:10375"/>
        <dbReference type="ChEBI" id="CHEBI:33019"/>
        <dbReference type="ChEBI" id="CHEBI:57623"/>
        <dbReference type="ChEBI" id="CHEBI:74411"/>
        <dbReference type="ChEBI" id="CHEBI:74415"/>
        <dbReference type="EC" id="2.5.1.75"/>
    </reaction>
</comment>
<dbReference type="OrthoDB" id="9776390at2"/>
<dbReference type="InterPro" id="IPR039657">
    <property type="entry name" value="Dimethylallyltransferase"/>
</dbReference>
<evidence type="ECO:0000313" key="15">
    <source>
        <dbReference type="EMBL" id="BAS27577.1"/>
    </source>
</evidence>
<evidence type="ECO:0000256" key="2">
    <source>
        <dbReference type="ARBA" id="ARBA00003213"/>
    </source>
</evidence>
<dbReference type="FunFam" id="1.10.20.140:FF:000001">
    <property type="entry name" value="tRNA dimethylallyltransferase"/>
    <property type="match status" value="1"/>
</dbReference>
<evidence type="ECO:0000256" key="6">
    <source>
        <dbReference type="ARBA" id="ARBA00022741"/>
    </source>
</evidence>
<evidence type="ECO:0000256" key="1">
    <source>
        <dbReference type="ARBA" id="ARBA00001946"/>
    </source>
</evidence>
<keyword evidence="4 10" id="KW-0808">Transferase</keyword>
<dbReference type="PANTHER" id="PTHR11088">
    <property type="entry name" value="TRNA DIMETHYLALLYLTRANSFERASE"/>
    <property type="match status" value="1"/>
</dbReference>
<evidence type="ECO:0000256" key="5">
    <source>
        <dbReference type="ARBA" id="ARBA00022694"/>
    </source>
</evidence>
<dbReference type="InterPro" id="IPR018022">
    <property type="entry name" value="IPT"/>
</dbReference>
<comment type="similarity">
    <text evidence="3 10 13">Belongs to the IPP transferase family.</text>
</comment>
<evidence type="ECO:0000256" key="9">
    <source>
        <dbReference type="ARBA" id="ARBA00049563"/>
    </source>
</evidence>
<dbReference type="NCBIfam" id="TIGR00174">
    <property type="entry name" value="miaA"/>
    <property type="match status" value="1"/>
</dbReference>
<evidence type="ECO:0000256" key="10">
    <source>
        <dbReference type="HAMAP-Rule" id="MF_00185"/>
    </source>
</evidence>
<dbReference type="Gene3D" id="3.40.50.300">
    <property type="entry name" value="P-loop containing nucleotide triphosphate hydrolases"/>
    <property type="match status" value="1"/>
</dbReference>
<evidence type="ECO:0000256" key="8">
    <source>
        <dbReference type="ARBA" id="ARBA00022842"/>
    </source>
</evidence>
<organism evidence="15 16">
    <name type="scientific">Limnochorda pilosa</name>
    <dbReference type="NCBI Taxonomy" id="1555112"/>
    <lineage>
        <taxon>Bacteria</taxon>
        <taxon>Bacillati</taxon>
        <taxon>Bacillota</taxon>
        <taxon>Limnochordia</taxon>
        <taxon>Limnochordales</taxon>
        <taxon>Limnochordaceae</taxon>
        <taxon>Limnochorda</taxon>
    </lineage>
</organism>
<comment type="function">
    <text evidence="2 10 12">Catalyzes the transfer of a dimethylallyl group onto the adenine at position 37 in tRNAs that read codons beginning with uridine, leading to the formation of N6-(dimethylallyl)adenosine (i(6)A).</text>
</comment>
<feature type="site" description="Interaction with substrate tRNA" evidence="10">
    <location>
        <position position="125"/>
    </location>
</feature>
<dbReference type="GO" id="GO:0006400">
    <property type="term" value="P:tRNA modification"/>
    <property type="evidence" value="ECO:0007669"/>
    <property type="project" value="TreeGrafter"/>
</dbReference>
<dbReference type="AlphaFoldDB" id="A0A0K2SKM4"/>
<feature type="binding site" evidence="10">
    <location>
        <begin position="13"/>
        <end position="18"/>
    </location>
    <ligand>
        <name>substrate</name>
    </ligand>
</feature>
<evidence type="ECO:0000256" key="7">
    <source>
        <dbReference type="ARBA" id="ARBA00022840"/>
    </source>
</evidence>
<evidence type="ECO:0000256" key="3">
    <source>
        <dbReference type="ARBA" id="ARBA00005842"/>
    </source>
</evidence>
<dbReference type="EC" id="2.5.1.75" evidence="10"/>
<dbReference type="Proteomes" id="UP000065807">
    <property type="component" value="Chromosome"/>
</dbReference>
<reference evidence="16" key="1">
    <citation type="submission" date="2015-07" db="EMBL/GenBank/DDBJ databases">
        <title>Complete genome sequence and phylogenetic analysis of Limnochorda pilosa.</title>
        <authorList>
            <person name="Watanabe M."/>
            <person name="Kojima H."/>
            <person name="Fukui M."/>
        </authorList>
    </citation>
    <scope>NUCLEOTIDE SEQUENCE [LARGE SCALE GENOMIC DNA]</scope>
    <source>
        <strain evidence="16">HC45</strain>
    </source>
</reference>
<name>A0A0K2SKM4_LIMPI</name>
<keyword evidence="7 10" id="KW-0067">ATP-binding</keyword>
<comment type="caution">
    <text evidence="10">Lacks conserved residue(s) required for the propagation of feature annotation.</text>
</comment>
<comment type="cofactor">
    <cofactor evidence="1 10">
        <name>Mg(2+)</name>
        <dbReference type="ChEBI" id="CHEBI:18420"/>
    </cofactor>
</comment>
<evidence type="ECO:0000256" key="12">
    <source>
        <dbReference type="RuleBase" id="RU003784"/>
    </source>
</evidence>
<dbReference type="GO" id="GO:0052381">
    <property type="term" value="F:tRNA dimethylallyltransferase activity"/>
    <property type="evidence" value="ECO:0007669"/>
    <property type="project" value="UniProtKB-UniRule"/>
</dbReference>
<evidence type="ECO:0000256" key="4">
    <source>
        <dbReference type="ARBA" id="ARBA00022679"/>
    </source>
</evidence>
<dbReference type="Gene3D" id="1.10.20.140">
    <property type="match status" value="1"/>
</dbReference>
<evidence type="ECO:0000256" key="11">
    <source>
        <dbReference type="RuleBase" id="RU003783"/>
    </source>
</evidence>
<keyword evidence="5 10" id="KW-0819">tRNA processing</keyword>
<keyword evidence="16" id="KW-1185">Reference proteome</keyword>
<keyword evidence="14" id="KW-0175">Coiled coil</keyword>
<dbReference type="RefSeq" id="WP_068136632.1">
    <property type="nucleotide sequence ID" value="NZ_AP014924.1"/>
</dbReference>
<feature type="site" description="Interaction with substrate tRNA" evidence="10">
    <location>
        <position position="102"/>
    </location>
</feature>
<dbReference type="GO" id="GO:0005524">
    <property type="term" value="F:ATP binding"/>
    <property type="evidence" value="ECO:0007669"/>
    <property type="project" value="UniProtKB-UniRule"/>
</dbReference>
<dbReference type="PATRIC" id="fig|1555112.3.peg.1765"/>
<protein>
    <recommendedName>
        <fullName evidence="10">tRNA dimethylallyltransferase</fullName>
        <ecNumber evidence="10">2.5.1.75</ecNumber>
    </recommendedName>
    <alternativeName>
        <fullName evidence="10">Dimethylallyl diphosphate:tRNA dimethylallyltransferase</fullName>
        <shortName evidence="10">DMAPP:tRNA dimethylallyltransferase</shortName>
        <shortName evidence="10">DMATase</shortName>
    </alternativeName>
    <alternativeName>
        <fullName evidence="10">Isopentenyl-diphosphate:tRNA isopentenyltransferase</fullName>
        <shortName evidence="10">IPP transferase</shortName>
        <shortName evidence="10">IPPT</shortName>
        <shortName evidence="10">IPTase</shortName>
    </alternativeName>
</protein>
<evidence type="ECO:0000256" key="13">
    <source>
        <dbReference type="RuleBase" id="RU003785"/>
    </source>
</evidence>
<dbReference type="InterPro" id="IPR027417">
    <property type="entry name" value="P-loop_NTPase"/>
</dbReference>
<dbReference type="Pfam" id="PF01715">
    <property type="entry name" value="IPPT"/>
    <property type="match status" value="1"/>
</dbReference>
<proteinExistence type="inferred from homology"/>
<feature type="region of interest" description="Interaction with substrate tRNA" evidence="10">
    <location>
        <begin position="36"/>
        <end position="39"/>
    </location>
</feature>
<dbReference type="PANTHER" id="PTHR11088:SF60">
    <property type="entry name" value="TRNA DIMETHYLALLYLTRANSFERASE"/>
    <property type="match status" value="1"/>
</dbReference>
<gene>
    <name evidence="10" type="primary">miaA</name>
    <name evidence="15" type="ORF">LIP_1731</name>
</gene>
<dbReference type="EMBL" id="AP014924">
    <property type="protein sequence ID" value="BAS27577.1"/>
    <property type="molecule type" value="Genomic_DNA"/>
</dbReference>
<dbReference type="KEGG" id="lpil:LIP_1731"/>